<evidence type="ECO:0000313" key="3">
    <source>
        <dbReference type="Proteomes" id="UP000011750"/>
    </source>
</evidence>
<name>M4DF43_BRACM</name>
<feature type="region of interest" description="Disordered" evidence="1">
    <location>
        <begin position="36"/>
        <end position="77"/>
    </location>
</feature>
<reference evidence="2 3" key="1">
    <citation type="journal article" date="2011" name="Nat. Genet.">
        <title>The genome of the mesopolyploid crop species Brassica rapa.</title>
        <authorList>
            <consortium name="Brassica rapa Genome Sequencing Project Consortium"/>
            <person name="Wang X."/>
            <person name="Wang H."/>
            <person name="Wang J."/>
            <person name="Sun R."/>
            <person name="Wu J."/>
            <person name="Liu S."/>
            <person name="Bai Y."/>
            <person name="Mun J.H."/>
            <person name="Bancroft I."/>
            <person name="Cheng F."/>
            <person name="Huang S."/>
            <person name="Li X."/>
            <person name="Hua W."/>
            <person name="Wang J."/>
            <person name="Wang X."/>
            <person name="Freeling M."/>
            <person name="Pires J.C."/>
            <person name="Paterson A.H."/>
            <person name="Chalhoub B."/>
            <person name="Wang B."/>
            <person name="Hayward A."/>
            <person name="Sharpe A.G."/>
            <person name="Park B.S."/>
            <person name="Weisshaar B."/>
            <person name="Liu B."/>
            <person name="Li B."/>
            <person name="Liu B."/>
            <person name="Tong C."/>
            <person name="Song C."/>
            <person name="Duran C."/>
            <person name="Peng C."/>
            <person name="Geng C."/>
            <person name="Koh C."/>
            <person name="Lin C."/>
            <person name="Edwards D."/>
            <person name="Mu D."/>
            <person name="Shen D."/>
            <person name="Soumpourou E."/>
            <person name="Li F."/>
            <person name="Fraser F."/>
            <person name="Conant G."/>
            <person name="Lassalle G."/>
            <person name="King G.J."/>
            <person name="Bonnema G."/>
            <person name="Tang H."/>
            <person name="Wang H."/>
            <person name="Belcram H."/>
            <person name="Zhou H."/>
            <person name="Hirakawa H."/>
            <person name="Abe H."/>
            <person name="Guo H."/>
            <person name="Wang H."/>
            <person name="Jin H."/>
            <person name="Parkin I.A."/>
            <person name="Batley J."/>
            <person name="Kim J.S."/>
            <person name="Just J."/>
            <person name="Li J."/>
            <person name="Xu J."/>
            <person name="Deng J."/>
            <person name="Kim J.A."/>
            <person name="Li J."/>
            <person name="Yu J."/>
            <person name="Meng J."/>
            <person name="Wang J."/>
            <person name="Min J."/>
            <person name="Poulain J."/>
            <person name="Wang J."/>
            <person name="Hatakeyama K."/>
            <person name="Wu K."/>
            <person name="Wang L."/>
            <person name="Fang L."/>
            <person name="Trick M."/>
            <person name="Links M.G."/>
            <person name="Zhao M."/>
            <person name="Jin M."/>
            <person name="Ramchiary N."/>
            <person name="Drou N."/>
            <person name="Berkman P.J."/>
            <person name="Cai Q."/>
            <person name="Huang Q."/>
            <person name="Li R."/>
            <person name="Tabata S."/>
            <person name="Cheng S."/>
            <person name="Zhang S."/>
            <person name="Zhang S."/>
            <person name="Huang S."/>
            <person name="Sato S."/>
            <person name="Sun S."/>
            <person name="Kwon S.J."/>
            <person name="Choi S.R."/>
            <person name="Lee T.H."/>
            <person name="Fan W."/>
            <person name="Zhao X."/>
            <person name="Tan X."/>
            <person name="Xu X."/>
            <person name="Wang Y."/>
            <person name="Qiu Y."/>
            <person name="Yin Y."/>
            <person name="Li Y."/>
            <person name="Du Y."/>
            <person name="Liao Y."/>
            <person name="Lim Y."/>
            <person name="Narusaka Y."/>
            <person name="Wang Y."/>
            <person name="Wang Z."/>
            <person name="Li Z."/>
            <person name="Wang Z."/>
            <person name="Xiong Z."/>
            <person name="Zhang Z."/>
        </authorList>
    </citation>
    <scope>NUCLEOTIDE SEQUENCE [LARGE SCALE GENOMIC DNA]</scope>
    <source>
        <strain evidence="2 3">cv. Chiifu-401-42</strain>
    </source>
</reference>
<dbReference type="Gramene" id="Bra015115.1">
    <property type="protein sequence ID" value="Bra015115.1-P"/>
    <property type="gene ID" value="Bra015115"/>
</dbReference>
<reference evidence="2" key="3">
    <citation type="submission" date="2023-03" db="UniProtKB">
        <authorList>
            <consortium name="EnsemblPlants"/>
        </authorList>
    </citation>
    <scope>IDENTIFICATION</scope>
    <source>
        <strain evidence="2">cv. Chiifu-401-42</strain>
    </source>
</reference>
<dbReference type="HOGENOM" id="CLU_2641603_0_0_1"/>
<evidence type="ECO:0000256" key="1">
    <source>
        <dbReference type="SAM" id="MobiDB-lite"/>
    </source>
</evidence>
<keyword evidence="3" id="KW-1185">Reference proteome</keyword>
<feature type="compositionally biased region" description="Basic and acidic residues" evidence="1">
    <location>
        <begin position="51"/>
        <end position="77"/>
    </location>
</feature>
<sequence length="77" mass="8871">MIKPCMSVLSGAPLKGTSQVELQDDHEVIDMQELTKNQEERVEDVQLEPTKTQRLDTTERSIAKDQPRRVDVRPPER</sequence>
<protein>
    <submittedName>
        <fullName evidence="2">Uncharacterized protein</fullName>
    </submittedName>
</protein>
<dbReference type="EnsemblPlants" id="Bra015115.1">
    <property type="protein sequence ID" value="Bra015115.1-P"/>
    <property type="gene ID" value="Bra015115"/>
</dbReference>
<dbReference type="InParanoid" id="M4DF43"/>
<organism evidence="2 3">
    <name type="scientific">Brassica campestris</name>
    <name type="common">Field mustard</name>
    <dbReference type="NCBI Taxonomy" id="3711"/>
    <lineage>
        <taxon>Eukaryota</taxon>
        <taxon>Viridiplantae</taxon>
        <taxon>Streptophyta</taxon>
        <taxon>Embryophyta</taxon>
        <taxon>Tracheophyta</taxon>
        <taxon>Spermatophyta</taxon>
        <taxon>Magnoliopsida</taxon>
        <taxon>eudicotyledons</taxon>
        <taxon>Gunneridae</taxon>
        <taxon>Pentapetalae</taxon>
        <taxon>rosids</taxon>
        <taxon>malvids</taxon>
        <taxon>Brassicales</taxon>
        <taxon>Brassicaceae</taxon>
        <taxon>Brassiceae</taxon>
        <taxon>Brassica</taxon>
    </lineage>
</organism>
<reference evidence="2 3" key="2">
    <citation type="journal article" date="2018" name="Hortic Res">
        <title>Improved Brassica rapa reference genome by single-molecule sequencing and chromosome conformation capture technologies.</title>
        <authorList>
            <person name="Zhang L."/>
            <person name="Cai X."/>
            <person name="Wu J."/>
            <person name="Liu M."/>
            <person name="Grob S."/>
            <person name="Cheng F."/>
            <person name="Liang J."/>
            <person name="Cai C."/>
            <person name="Liu Z."/>
            <person name="Liu B."/>
            <person name="Wang F."/>
            <person name="Li S."/>
            <person name="Liu F."/>
            <person name="Li X."/>
            <person name="Cheng L."/>
            <person name="Yang W."/>
            <person name="Li M.H."/>
            <person name="Grossniklaus U."/>
            <person name="Zheng H."/>
            <person name="Wang X."/>
        </authorList>
    </citation>
    <scope>NUCLEOTIDE SEQUENCE [LARGE SCALE GENOMIC DNA]</scope>
    <source>
        <strain evidence="2 3">cv. Chiifu-401-42</strain>
    </source>
</reference>
<dbReference type="AlphaFoldDB" id="M4DF43"/>
<proteinExistence type="predicted"/>
<evidence type="ECO:0000313" key="2">
    <source>
        <dbReference type="EnsemblPlants" id="Bra015115.1-P"/>
    </source>
</evidence>
<dbReference type="Proteomes" id="UP000011750">
    <property type="component" value="Chromosome A07"/>
</dbReference>
<accession>M4DF43</accession>